<reference evidence="1 2" key="1">
    <citation type="submission" date="2021-06" db="EMBL/GenBank/DDBJ databases">
        <authorList>
            <person name="Palmer J.M."/>
        </authorList>
    </citation>
    <scope>NUCLEOTIDE SEQUENCE [LARGE SCALE GENOMIC DNA]</scope>
    <source>
        <strain evidence="2">if_2019</strain>
        <tissue evidence="1">Muscle</tissue>
    </source>
</reference>
<evidence type="ECO:0000313" key="1">
    <source>
        <dbReference type="EMBL" id="MEQ2227348.1"/>
    </source>
</evidence>
<keyword evidence="2" id="KW-1185">Reference proteome</keyword>
<name>A0ABV0T6K0_9TELE</name>
<proteinExistence type="predicted"/>
<comment type="caution">
    <text evidence="1">The sequence shown here is derived from an EMBL/GenBank/DDBJ whole genome shotgun (WGS) entry which is preliminary data.</text>
</comment>
<dbReference type="EMBL" id="JAHRIQ010019288">
    <property type="protein sequence ID" value="MEQ2227348.1"/>
    <property type="molecule type" value="Genomic_DNA"/>
</dbReference>
<accession>A0ABV0T6K0</accession>
<evidence type="ECO:0000313" key="2">
    <source>
        <dbReference type="Proteomes" id="UP001482620"/>
    </source>
</evidence>
<dbReference type="Proteomes" id="UP001482620">
    <property type="component" value="Unassembled WGS sequence"/>
</dbReference>
<organism evidence="1 2">
    <name type="scientific">Ilyodon furcidens</name>
    <name type="common">goldbreast splitfin</name>
    <dbReference type="NCBI Taxonomy" id="33524"/>
    <lineage>
        <taxon>Eukaryota</taxon>
        <taxon>Metazoa</taxon>
        <taxon>Chordata</taxon>
        <taxon>Craniata</taxon>
        <taxon>Vertebrata</taxon>
        <taxon>Euteleostomi</taxon>
        <taxon>Actinopterygii</taxon>
        <taxon>Neopterygii</taxon>
        <taxon>Teleostei</taxon>
        <taxon>Neoteleostei</taxon>
        <taxon>Acanthomorphata</taxon>
        <taxon>Ovalentaria</taxon>
        <taxon>Atherinomorphae</taxon>
        <taxon>Cyprinodontiformes</taxon>
        <taxon>Goodeidae</taxon>
        <taxon>Ilyodon</taxon>
    </lineage>
</organism>
<gene>
    <name evidence="1" type="ORF">ILYODFUR_036803</name>
</gene>
<protein>
    <submittedName>
        <fullName evidence="1">Uncharacterized protein</fullName>
    </submittedName>
</protein>
<sequence>MLHGGVADPDESSRNETEEFIPTNKGLHFSASLEKLTLGCLKRDSNKSFKFWSWNSGPHLYHHITAEGVMIDVFRIRISFIAKFVHTYKEFDSSTLCSLVIDFCIKEYTYIYNIQMYTYINKKVQHLYTVVWYSLKCSTKKQPGGRNCLCGGWF</sequence>